<accession>U2KWX1</accession>
<dbReference type="STRING" id="411473.RUMCAL_01075"/>
<evidence type="ECO:0000313" key="2">
    <source>
        <dbReference type="Proteomes" id="UP000016662"/>
    </source>
</evidence>
<dbReference type="Proteomes" id="UP000016662">
    <property type="component" value="Unassembled WGS sequence"/>
</dbReference>
<organism evidence="1 2">
    <name type="scientific">Ruminococcus callidus ATCC 27760</name>
    <dbReference type="NCBI Taxonomy" id="411473"/>
    <lineage>
        <taxon>Bacteria</taxon>
        <taxon>Bacillati</taxon>
        <taxon>Bacillota</taxon>
        <taxon>Clostridia</taxon>
        <taxon>Eubacteriales</taxon>
        <taxon>Oscillospiraceae</taxon>
        <taxon>Ruminococcus</taxon>
    </lineage>
</organism>
<gene>
    <name evidence="1" type="ORF">RUMCAL_01075</name>
</gene>
<proteinExistence type="predicted"/>
<comment type="caution">
    <text evidence="1">The sequence shown here is derived from an EMBL/GenBank/DDBJ whole genome shotgun (WGS) entry which is preliminary data.</text>
</comment>
<name>U2KWX1_9FIRM</name>
<dbReference type="HOGENOM" id="CLU_2685580_0_0_9"/>
<protein>
    <submittedName>
        <fullName evidence="1">Uncharacterized protein</fullName>
    </submittedName>
</protein>
<keyword evidence="2" id="KW-1185">Reference proteome</keyword>
<sequence>MTIYHHYITFSPVWQLCSTVLKFVAKLSCSFLPPHFEKKAIRPKRKRKSVDNTAVLWYNGSITMKKERSQCVAI</sequence>
<reference evidence="1 2" key="1">
    <citation type="submission" date="2013-07" db="EMBL/GenBank/DDBJ databases">
        <authorList>
            <person name="Weinstock G."/>
            <person name="Sodergren E."/>
            <person name="Wylie T."/>
            <person name="Fulton L."/>
            <person name="Fulton R."/>
            <person name="Fronick C."/>
            <person name="O'Laughlin M."/>
            <person name="Godfrey J."/>
            <person name="Miner T."/>
            <person name="Herter B."/>
            <person name="Appelbaum E."/>
            <person name="Cordes M."/>
            <person name="Lek S."/>
            <person name="Wollam A."/>
            <person name="Pepin K.H."/>
            <person name="Palsikar V.B."/>
            <person name="Mitreva M."/>
            <person name="Wilson R.K."/>
        </authorList>
    </citation>
    <scope>NUCLEOTIDE SEQUENCE [LARGE SCALE GENOMIC DNA]</scope>
    <source>
        <strain evidence="1 2">ATCC 27760</strain>
    </source>
</reference>
<dbReference type="AlphaFoldDB" id="U2KWX1"/>
<evidence type="ECO:0000313" key="1">
    <source>
        <dbReference type="EMBL" id="ERJ96565.1"/>
    </source>
</evidence>
<dbReference type="EMBL" id="AWVF01000121">
    <property type="protein sequence ID" value="ERJ96565.1"/>
    <property type="molecule type" value="Genomic_DNA"/>
</dbReference>